<evidence type="ECO:0008006" key="3">
    <source>
        <dbReference type="Google" id="ProtNLM"/>
    </source>
</evidence>
<name>A0ABV2ALS8_9EUKA</name>
<protein>
    <recommendedName>
        <fullName evidence="3">CUE domain-containing protein</fullName>
    </recommendedName>
</protein>
<comment type="caution">
    <text evidence="1">The sequence shown here is derived from an EMBL/GenBank/DDBJ whole genome shotgun (WGS) entry which is preliminary data.</text>
</comment>
<organism evidence="1 2">
    <name type="scientific">Bonamia ostreae</name>
    <dbReference type="NCBI Taxonomy" id="126728"/>
    <lineage>
        <taxon>Eukaryota</taxon>
        <taxon>Sar</taxon>
        <taxon>Rhizaria</taxon>
        <taxon>Endomyxa</taxon>
        <taxon>Ascetosporea</taxon>
        <taxon>Haplosporida</taxon>
        <taxon>Bonamia</taxon>
    </lineage>
</organism>
<dbReference type="SUPFAM" id="SSF46934">
    <property type="entry name" value="UBA-like"/>
    <property type="match status" value="1"/>
</dbReference>
<proteinExistence type="predicted"/>
<reference evidence="1 2" key="1">
    <citation type="journal article" date="2024" name="BMC Biol.">
        <title>Comparative genomics of Ascetosporea gives new insight into the evolutionary basis for animal parasitism in Rhizaria.</title>
        <authorList>
            <person name="Hiltunen Thoren M."/>
            <person name="Onut-Brannstrom I."/>
            <person name="Alfjorden A."/>
            <person name="Peckova H."/>
            <person name="Swords F."/>
            <person name="Hooper C."/>
            <person name="Holzer A.S."/>
            <person name="Bass D."/>
            <person name="Burki F."/>
        </authorList>
    </citation>
    <scope>NUCLEOTIDE SEQUENCE [LARGE SCALE GENOMIC DNA]</scope>
    <source>
        <strain evidence="1">20-A016</strain>
    </source>
</reference>
<dbReference type="InterPro" id="IPR009060">
    <property type="entry name" value="UBA-like_sf"/>
</dbReference>
<dbReference type="Gene3D" id="1.10.8.10">
    <property type="entry name" value="DNA helicase RuvA subunit, C-terminal domain"/>
    <property type="match status" value="1"/>
</dbReference>
<gene>
    <name evidence="1" type="ORF">MHBO_002279</name>
</gene>
<dbReference type="Proteomes" id="UP001439008">
    <property type="component" value="Unassembled WGS sequence"/>
</dbReference>
<evidence type="ECO:0000313" key="2">
    <source>
        <dbReference type="Proteomes" id="UP001439008"/>
    </source>
</evidence>
<keyword evidence="2" id="KW-1185">Reference proteome</keyword>
<sequence>MASNINNFEEKLNQFAQNSYSENSKKFSKLSKLTGFKLKMNDDKMNKINGIKAIFPDLTDNFIIKCLDCFNLDYQKTITAILDNQLPPDLIKLREKSKLDYKKDIWDWKPKFENKKLLKILNQKNENFEMKRNTEKNYEDDFQEDEHKIDFGISNDITLDERLSK</sequence>
<accession>A0ABV2ALS8</accession>
<dbReference type="EMBL" id="JBDODL010000775">
    <property type="protein sequence ID" value="MES1920627.1"/>
    <property type="molecule type" value="Genomic_DNA"/>
</dbReference>
<evidence type="ECO:0000313" key="1">
    <source>
        <dbReference type="EMBL" id="MES1920627.1"/>
    </source>
</evidence>